<dbReference type="EMBL" id="JBGBPQ010000016">
    <property type="protein sequence ID" value="KAL1508359.1"/>
    <property type="molecule type" value="Genomic_DNA"/>
</dbReference>
<name>A0AB34IY59_PRYPA</name>
<gene>
    <name evidence="2" type="ORF">AB1Y20_004469</name>
</gene>
<dbReference type="Proteomes" id="UP001515480">
    <property type="component" value="Unassembled WGS sequence"/>
</dbReference>
<evidence type="ECO:0000313" key="3">
    <source>
        <dbReference type="Proteomes" id="UP001515480"/>
    </source>
</evidence>
<comment type="caution">
    <text evidence="2">The sequence shown here is derived from an EMBL/GenBank/DDBJ whole genome shotgun (WGS) entry which is preliminary data.</text>
</comment>
<sequence length="280" mass="29913">MSALSRRHFEQGGQGESASTRATLMAAAAEAGLDVAAAKSFLETDELKGIHSIPLFVFNVPQLGLVGGPFRQGAGTPFVVNGSMDAPTFLRIFEGVYELFCQAAPQLGRRFDPESPLAPARRTDKASSVTRRTSSSGRHTKAASEDIVKDLITTDGDALVGCSVLLHGLTAQSDLNGKVGTATGLDLGRGRYQVQLIGADRARVLLRSDNLLDLTTVADSKIRELVKDLAREGVTGDELRRHLRALQAAETTADAQRAEVIAQSPVGHDDISDEEEPMMF</sequence>
<proteinExistence type="predicted"/>
<feature type="compositionally biased region" description="Low complexity" evidence="1">
    <location>
        <begin position="127"/>
        <end position="137"/>
    </location>
</feature>
<feature type="region of interest" description="Disordered" evidence="1">
    <location>
        <begin position="111"/>
        <end position="141"/>
    </location>
</feature>
<keyword evidence="3" id="KW-1185">Reference proteome</keyword>
<dbReference type="AlphaFoldDB" id="A0AB34IY59"/>
<reference evidence="2 3" key="1">
    <citation type="journal article" date="2024" name="Science">
        <title>Giant polyketide synthase enzymes in the biosynthesis of giant marine polyether toxins.</title>
        <authorList>
            <person name="Fallon T.R."/>
            <person name="Shende V.V."/>
            <person name="Wierzbicki I.H."/>
            <person name="Pendleton A.L."/>
            <person name="Watervoot N.F."/>
            <person name="Auber R.P."/>
            <person name="Gonzalez D.J."/>
            <person name="Wisecaver J.H."/>
            <person name="Moore B.S."/>
        </authorList>
    </citation>
    <scope>NUCLEOTIDE SEQUENCE [LARGE SCALE GENOMIC DNA]</scope>
    <source>
        <strain evidence="2 3">12B1</strain>
    </source>
</reference>
<evidence type="ECO:0000256" key="1">
    <source>
        <dbReference type="SAM" id="MobiDB-lite"/>
    </source>
</evidence>
<evidence type="ECO:0000313" key="2">
    <source>
        <dbReference type="EMBL" id="KAL1508359.1"/>
    </source>
</evidence>
<protein>
    <recommendedName>
        <fullName evidence="4">FACT complex subunit</fullName>
    </recommendedName>
</protein>
<accession>A0AB34IY59</accession>
<evidence type="ECO:0008006" key="4">
    <source>
        <dbReference type="Google" id="ProtNLM"/>
    </source>
</evidence>
<organism evidence="2 3">
    <name type="scientific">Prymnesium parvum</name>
    <name type="common">Toxic golden alga</name>
    <dbReference type="NCBI Taxonomy" id="97485"/>
    <lineage>
        <taxon>Eukaryota</taxon>
        <taxon>Haptista</taxon>
        <taxon>Haptophyta</taxon>
        <taxon>Prymnesiophyceae</taxon>
        <taxon>Prymnesiales</taxon>
        <taxon>Prymnesiaceae</taxon>
        <taxon>Prymnesium</taxon>
    </lineage>
</organism>